<evidence type="ECO:0000313" key="4">
    <source>
        <dbReference type="Proteomes" id="UP000049855"/>
    </source>
</evidence>
<dbReference type="Gene3D" id="2.60.40.10">
    <property type="entry name" value="Immunoglobulins"/>
    <property type="match status" value="2"/>
</dbReference>
<accession>A0A0U1KUG9</accession>
<keyword evidence="4" id="KW-1185">Reference proteome</keyword>
<evidence type="ECO:0000256" key="1">
    <source>
        <dbReference type="SAM" id="SignalP"/>
    </source>
</evidence>
<organism evidence="3 4">
    <name type="scientific">Sporomusa ovata</name>
    <dbReference type="NCBI Taxonomy" id="2378"/>
    <lineage>
        <taxon>Bacteria</taxon>
        <taxon>Bacillati</taxon>
        <taxon>Bacillota</taxon>
        <taxon>Negativicutes</taxon>
        <taxon>Selenomonadales</taxon>
        <taxon>Sporomusaceae</taxon>
        <taxon>Sporomusa</taxon>
    </lineage>
</organism>
<evidence type="ECO:0000259" key="2">
    <source>
        <dbReference type="PROSITE" id="PS50853"/>
    </source>
</evidence>
<feature type="signal peptide" evidence="1">
    <location>
        <begin position="1"/>
        <end position="27"/>
    </location>
</feature>
<dbReference type="Pfam" id="PF00041">
    <property type="entry name" value="fn3"/>
    <property type="match status" value="2"/>
</dbReference>
<dbReference type="EMBL" id="CTRP01000003">
    <property type="protein sequence ID" value="CQR70324.1"/>
    <property type="molecule type" value="Genomic_DNA"/>
</dbReference>
<dbReference type="SUPFAM" id="SSF49265">
    <property type="entry name" value="Fibronectin type III"/>
    <property type="match status" value="1"/>
</dbReference>
<keyword evidence="3" id="KW-0378">Hydrolase</keyword>
<dbReference type="AlphaFoldDB" id="A0A0U1KUG9"/>
<sequence>MNSKSKVLSLFLILTFVLSFTIAPVFAATDGTAGAKPLDFVGAYLTTITGTTSTTGESIIDSTTVPLRPTIKVLVDKNIVTDTVWPNNQTCFTLQDASGTNVPINVTMIPDTVNFSERNNAFISPLNDLVAGKSYRLIVSGNLTAKTGVKMKYDKVVNFTTLGATDTTAPVWASGSSLTASNVTQTGVTLNWTAATDNKAVTSYKVYNGTTLIGTVTGTSYTVSGLTAGTQYTFKVQAGDAAGNWTTNGPAKTITTQQQPPTSGTAPTWRYGSKVSAYYVTKNGLVLKWTPATDKTRVKTYKVYRGTIPLGTVTGTYFVVHGLNPGTQYTFKVEACNAAGYLSTNGPSVNVVTKK</sequence>
<dbReference type="InterPro" id="IPR050713">
    <property type="entry name" value="RTP_Phos/Ushers"/>
</dbReference>
<dbReference type="PANTHER" id="PTHR46957">
    <property type="entry name" value="CYTOKINE RECEPTOR"/>
    <property type="match status" value="1"/>
</dbReference>
<dbReference type="InterPro" id="IPR003961">
    <property type="entry name" value="FN3_dom"/>
</dbReference>
<dbReference type="PANTHER" id="PTHR46957:SF3">
    <property type="entry name" value="CYTOKINE RECEPTOR"/>
    <property type="match status" value="1"/>
</dbReference>
<dbReference type="InterPro" id="IPR036116">
    <property type="entry name" value="FN3_sf"/>
</dbReference>
<evidence type="ECO:0000313" key="3">
    <source>
        <dbReference type="EMBL" id="CQR70324.1"/>
    </source>
</evidence>
<feature type="domain" description="Fibronectin type-III" evidence="2">
    <location>
        <begin position="271"/>
        <end position="355"/>
    </location>
</feature>
<proteinExistence type="predicted"/>
<name>A0A0U1KUG9_9FIRM</name>
<feature type="chain" id="PRO_5006710575" evidence="1">
    <location>
        <begin position="28"/>
        <end position="355"/>
    </location>
</feature>
<reference evidence="4" key="1">
    <citation type="submission" date="2015-03" db="EMBL/GenBank/DDBJ databases">
        <authorList>
            <person name="Nijsse Bart"/>
        </authorList>
    </citation>
    <scope>NUCLEOTIDE SEQUENCE [LARGE SCALE GENOMIC DNA]</scope>
</reference>
<dbReference type="CDD" id="cd00063">
    <property type="entry name" value="FN3"/>
    <property type="match status" value="2"/>
</dbReference>
<keyword evidence="1" id="KW-0732">Signal</keyword>
<dbReference type="EC" id="3.2.1.14" evidence="3"/>
<dbReference type="PROSITE" id="PS50853">
    <property type="entry name" value="FN3"/>
    <property type="match status" value="2"/>
</dbReference>
<dbReference type="RefSeq" id="WP_054954547.1">
    <property type="nucleotide sequence ID" value="NZ_CTRP01000003.1"/>
</dbReference>
<dbReference type="GO" id="GO:0016020">
    <property type="term" value="C:membrane"/>
    <property type="evidence" value="ECO:0007669"/>
    <property type="project" value="UniProtKB-SubCell"/>
</dbReference>
<dbReference type="Proteomes" id="UP000049855">
    <property type="component" value="Unassembled WGS sequence"/>
</dbReference>
<gene>
    <name evidence="3" type="ORF">SpAn4DRAFT_1293</name>
</gene>
<keyword evidence="3" id="KW-0326">Glycosidase</keyword>
<dbReference type="InterPro" id="IPR013783">
    <property type="entry name" value="Ig-like_fold"/>
</dbReference>
<protein>
    <submittedName>
        <fullName evidence="3">Chitinase</fullName>
        <ecNumber evidence="3">3.2.1.14</ecNumber>
    </submittedName>
</protein>
<feature type="domain" description="Fibronectin type-III" evidence="2">
    <location>
        <begin position="174"/>
        <end position="259"/>
    </location>
</feature>
<dbReference type="GO" id="GO:0008843">
    <property type="term" value="F:endochitinase activity"/>
    <property type="evidence" value="ECO:0007669"/>
    <property type="project" value="UniProtKB-EC"/>
</dbReference>
<dbReference type="SMART" id="SM00060">
    <property type="entry name" value="FN3"/>
    <property type="match status" value="2"/>
</dbReference>